<dbReference type="Proteomes" id="UP000292274">
    <property type="component" value="Unassembled WGS sequence"/>
</dbReference>
<dbReference type="InterPro" id="IPR046251">
    <property type="entry name" value="DUF6284"/>
</dbReference>
<evidence type="ECO:0000313" key="2">
    <source>
        <dbReference type="Proteomes" id="UP000292274"/>
    </source>
</evidence>
<reference evidence="1 2" key="1">
    <citation type="submission" date="2019-02" db="EMBL/GenBank/DDBJ databases">
        <title>Jishengella sp. nov., isolated from a root of Zingiber montanum.</title>
        <authorList>
            <person name="Kuncharoen N."/>
            <person name="Kudo T."/>
            <person name="Masahiro Y."/>
            <person name="Ohkuma M."/>
            <person name="Tanasupawat S."/>
        </authorList>
    </citation>
    <scope>NUCLEOTIDE SEQUENCE [LARGE SCALE GENOMIC DNA]</scope>
    <source>
        <strain evidence="1 2">PLAI 1-1</strain>
    </source>
</reference>
<name>A0A4R0GAU4_9ACTN</name>
<dbReference type="Pfam" id="PF19801">
    <property type="entry name" value="DUF6284"/>
    <property type="match status" value="1"/>
</dbReference>
<dbReference type="EMBL" id="SJJR01000018">
    <property type="protein sequence ID" value="TCB93517.1"/>
    <property type="molecule type" value="Genomic_DNA"/>
</dbReference>
<organism evidence="1 2">
    <name type="scientific">Micromonospora zingiberis</name>
    <dbReference type="NCBI Taxonomy" id="2053011"/>
    <lineage>
        <taxon>Bacteria</taxon>
        <taxon>Bacillati</taxon>
        <taxon>Actinomycetota</taxon>
        <taxon>Actinomycetes</taxon>
        <taxon>Micromonosporales</taxon>
        <taxon>Micromonosporaceae</taxon>
        <taxon>Micromonospora</taxon>
    </lineage>
</organism>
<proteinExistence type="predicted"/>
<dbReference type="AlphaFoldDB" id="A0A4R0GAU4"/>
<keyword evidence="2" id="KW-1185">Reference proteome</keyword>
<dbReference type="OrthoDB" id="3830496at2"/>
<accession>A0A4R0GAU4</accession>
<comment type="caution">
    <text evidence="1">The sequence shown here is derived from an EMBL/GenBank/DDBJ whole genome shotgun (WGS) entry which is preliminary data.</text>
</comment>
<evidence type="ECO:0000313" key="1">
    <source>
        <dbReference type="EMBL" id="TCB93517.1"/>
    </source>
</evidence>
<dbReference type="RefSeq" id="WP_131306891.1">
    <property type="nucleotide sequence ID" value="NZ_SJJR01000018.1"/>
</dbReference>
<sequence length="81" mass="8844">MHRKHLPSELQGPTAADLAAIERDMPLIDAEIDLVDAEIRVLTAEGGPSPLDWRRLRRAEARVTRVAAELAARPAARKAVA</sequence>
<gene>
    <name evidence="1" type="ORF">E0H26_22415</name>
</gene>
<protein>
    <submittedName>
        <fullName evidence="1">Uncharacterized protein</fullName>
    </submittedName>
</protein>